<feature type="region of interest" description="Disordered" evidence="1">
    <location>
        <begin position="568"/>
        <end position="628"/>
    </location>
</feature>
<dbReference type="EMBL" id="CALLCH030000016">
    <property type="protein sequence ID" value="CAI4217374.1"/>
    <property type="molecule type" value="Genomic_DNA"/>
</dbReference>
<evidence type="ECO:0000313" key="2">
    <source>
        <dbReference type="EMBL" id="CAI4217374.1"/>
    </source>
</evidence>
<feature type="compositionally biased region" description="Basic and acidic residues" evidence="1">
    <location>
        <begin position="260"/>
        <end position="272"/>
    </location>
</feature>
<organism evidence="2 3">
    <name type="scientific">Parascedosporium putredinis</name>
    <dbReference type="NCBI Taxonomy" id="1442378"/>
    <lineage>
        <taxon>Eukaryota</taxon>
        <taxon>Fungi</taxon>
        <taxon>Dikarya</taxon>
        <taxon>Ascomycota</taxon>
        <taxon>Pezizomycotina</taxon>
        <taxon>Sordariomycetes</taxon>
        <taxon>Hypocreomycetidae</taxon>
        <taxon>Microascales</taxon>
        <taxon>Microascaceae</taxon>
        <taxon>Parascedosporium</taxon>
    </lineage>
</organism>
<reference evidence="2" key="1">
    <citation type="submission" date="2022-11" db="EMBL/GenBank/DDBJ databases">
        <authorList>
            <person name="Scott C."/>
            <person name="Bruce N."/>
        </authorList>
    </citation>
    <scope>NUCLEOTIDE SEQUENCE</scope>
</reference>
<proteinExistence type="predicted"/>
<feature type="compositionally biased region" description="Polar residues" evidence="1">
    <location>
        <begin position="701"/>
        <end position="712"/>
    </location>
</feature>
<protein>
    <recommendedName>
        <fullName evidence="4">Protamine P1</fullName>
    </recommendedName>
</protein>
<feature type="region of interest" description="Disordered" evidence="1">
    <location>
        <begin position="672"/>
        <end position="728"/>
    </location>
</feature>
<dbReference type="OrthoDB" id="4849036at2759"/>
<evidence type="ECO:0000313" key="3">
    <source>
        <dbReference type="Proteomes" id="UP000838763"/>
    </source>
</evidence>
<feature type="compositionally biased region" description="Low complexity" evidence="1">
    <location>
        <begin position="468"/>
        <end position="477"/>
    </location>
</feature>
<gene>
    <name evidence="2" type="ORF">PPNO1_LOCUS6987</name>
</gene>
<comment type="caution">
    <text evidence="2">The sequence shown here is derived from an EMBL/GenBank/DDBJ whole genome shotgun (WGS) entry which is preliminary data.</text>
</comment>
<sequence>MSLPYAAQGDPWFEPLYCRAPYSHYEVLVKATVQSSATNEHAVSRYEHIAQRFLSGKPPFILTAGLKGPFDPVSGWQNPWDSSVFESSQVCTSTQQPTPQRISDTQAATVWPSPASPLSKAQAPACTYLPSPESLQADTHPYLEKDELTRVERWRNLVRSDIPVKDEFWASKGYAAKKRVADDVSWLRRRSEDKRARLSYACSDSLATADKAHETPEDCYSDTSVTTGASDEGDVVPQPVSLTQPNGQAKARLDSSQTRGTERDCHAQETPEHTGGGQSSAPEDSSREVEVKALSAQARSSSPQGGPATLHIHPAPQPASSGLEVDNSAATISTEDVQKTDGTPSATQRLQSELEVHSDLITKPTSTTLREDGESLAVTPECVKVETNMEAHAPSSNIFKALANPSDPVVPLTDATTPFSTAVELGTDIVPADKSIAQTDASSVRPLEDVHPEEAAPQVEIPIPNDGTRTSTQTSTRSRTRKRRRRTRQSTPEKRIVPEEQSPWVPEIAEPIIVHQPSIEVIASGAGPQPACASQTAVVPIEEQQPWMSSPLLSSRPDNALIQPIAISSEQQDLVEERPPVAQREDQASGDLSPQAAVIPLYEASKADTTDVQTPAPELASVPTPLEASSTTFSIRSFSSFMTPSAKPRFATVPDSNGRLLQTPSTLQAALENPWQTNSRPKKRVSWAPLPDEPDFESQETDPTSSRSQFSRASPPPSDPIPDDGEATGAAFKNHFVSVKRRTKPLRQCLLPPASQRLQWSPKTDAMAQAFVAAETVPQPDFKGGSELGEDKENLEQEPLDDVDAVLENLGDFLNAWDVDTDLEKSRASLGSATAVGAASGNGLFDMELGGW</sequence>
<accession>A0A9P1MBK4</accession>
<dbReference type="AlphaFoldDB" id="A0A9P1MBK4"/>
<evidence type="ECO:0008006" key="4">
    <source>
        <dbReference type="Google" id="ProtNLM"/>
    </source>
</evidence>
<keyword evidence="3" id="KW-1185">Reference proteome</keyword>
<feature type="compositionally biased region" description="Basic and acidic residues" evidence="1">
    <location>
        <begin position="575"/>
        <end position="587"/>
    </location>
</feature>
<evidence type="ECO:0000256" key="1">
    <source>
        <dbReference type="SAM" id="MobiDB-lite"/>
    </source>
</evidence>
<dbReference type="Proteomes" id="UP000838763">
    <property type="component" value="Unassembled WGS sequence"/>
</dbReference>
<feature type="compositionally biased region" description="Basic residues" evidence="1">
    <location>
        <begin position="478"/>
        <end position="488"/>
    </location>
</feature>
<feature type="compositionally biased region" description="Polar residues" evidence="1">
    <location>
        <begin position="328"/>
        <end position="348"/>
    </location>
</feature>
<feature type="region of interest" description="Disordered" evidence="1">
    <location>
        <begin position="439"/>
        <end position="500"/>
    </location>
</feature>
<feature type="region of interest" description="Disordered" evidence="1">
    <location>
        <begin position="207"/>
        <end position="348"/>
    </location>
</feature>
<name>A0A9P1MBK4_9PEZI</name>